<proteinExistence type="predicted"/>
<dbReference type="OrthoDB" id="6987583at2"/>
<comment type="caution">
    <text evidence="2">The sequence shown here is derived from an EMBL/GenBank/DDBJ whole genome shotgun (WGS) entry which is preliminary data.</text>
</comment>
<dbReference type="InterPro" id="IPR021333">
    <property type="entry name" value="DUF2946"/>
</dbReference>
<reference evidence="1 3" key="1">
    <citation type="submission" date="2018-10" db="EMBL/GenBank/DDBJ databases">
        <title>Pseudomonas songnenensis NEAU-ST5-5(T) genome.</title>
        <authorList>
            <person name="Pengp J."/>
            <person name="Liu Z.-P."/>
        </authorList>
    </citation>
    <scope>NUCLEOTIDE SEQUENCE [LARGE SCALE GENOMIC DNA]</scope>
    <source>
        <strain evidence="1 3">NEAU-ST5-5</strain>
    </source>
</reference>
<dbReference type="AlphaFoldDB" id="A0A482TYA9"/>
<dbReference type="RefSeq" id="WP_122097643.1">
    <property type="nucleotide sequence ID" value="NZ_DAMCBJ010000010.1"/>
</dbReference>
<protein>
    <submittedName>
        <fullName evidence="2">DUF2946 domain-containing protein</fullName>
    </submittedName>
</protein>
<dbReference type="EMBL" id="RFFN01000001">
    <property type="protein sequence ID" value="RMH99116.1"/>
    <property type="molecule type" value="Genomic_DNA"/>
</dbReference>
<dbReference type="EMBL" id="RWYU02000008">
    <property type="protein sequence ID" value="RYJ60753.1"/>
    <property type="molecule type" value="Genomic_DNA"/>
</dbReference>
<name>A0A482TYA9_9PSED</name>
<evidence type="ECO:0000313" key="4">
    <source>
        <dbReference type="Proteomes" id="UP000282800"/>
    </source>
</evidence>
<evidence type="ECO:0000313" key="2">
    <source>
        <dbReference type="EMBL" id="RYJ60753.1"/>
    </source>
</evidence>
<evidence type="ECO:0000313" key="1">
    <source>
        <dbReference type="EMBL" id="RMH99116.1"/>
    </source>
</evidence>
<sequence length="133" mass="14048">MTRRRLPAWLASLALLIHLLSMPLSGLLPADAKRLLGWSGHCPLMQAQVQQAHALHPPAVHGEHDPGTHGAHGGMPPCCCCAGSVGLAALPGAAPQLPQHTAGQLTRLAESRVYRPSPRQQWPALNPRASPLA</sequence>
<reference evidence="2 4" key="2">
    <citation type="submission" date="2019-01" db="EMBL/GenBank/DDBJ databases">
        <title>High-quality draft genome of. Pseudomonas songnenensis str. L103, a full-fledged denitrifier isolated from 100 meters deep aquifer in a heavily nitrogen fertilized agricultural area.</title>
        <authorList>
            <person name="Liu M."/>
            <person name="Liu B."/>
        </authorList>
    </citation>
    <scope>NUCLEOTIDE SEQUENCE [LARGE SCALE GENOMIC DNA]</scope>
    <source>
        <strain evidence="2 4">L103</strain>
    </source>
</reference>
<organism evidence="2 4">
    <name type="scientific">Pseudomonas songnenensis</name>
    <dbReference type="NCBI Taxonomy" id="1176259"/>
    <lineage>
        <taxon>Bacteria</taxon>
        <taxon>Pseudomonadati</taxon>
        <taxon>Pseudomonadota</taxon>
        <taxon>Gammaproteobacteria</taxon>
        <taxon>Pseudomonadales</taxon>
        <taxon>Pseudomonadaceae</taxon>
        <taxon>Pseudomonas</taxon>
    </lineage>
</organism>
<evidence type="ECO:0000313" key="3">
    <source>
        <dbReference type="Proteomes" id="UP000279228"/>
    </source>
</evidence>
<gene>
    <name evidence="1" type="ORF">EA798_00120</name>
    <name evidence="2" type="ORF">EJA06_018780</name>
</gene>
<dbReference type="Pfam" id="PF11162">
    <property type="entry name" value="DUF2946"/>
    <property type="match status" value="1"/>
</dbReference>
<dbReference type="Proteomes" id="UP000279228">
    <property type="component" value="Unassembled WGS sequence"/>
</dbReference>
<accession>A0A482TYA9</accession>
<keyword evidence="3" id="KW-1185">Reference proteome</keyword>
<dbReference type="Proteomes" id="UP000282800">
    <property type="component" value="Unassembled WGS sequence"/>
</dbReference>